<keyword evidence="4" id="KW-1185">Reference proteome</keyword>
<dbReference type="Gene3D" id="2.60.120.330">
    <property type="entry name" value="B-lactam Antibiotic, Isopenicillin N Synthase, Chain"/>
    <property type="match status" value="1"/>
</dbReference>
<gene>
    <name evidence="2" type="ORF">GUITHDRAFT_164618</name>
</gene>
<dbReference type="GeneID" id="17297217"/>
<evidence type="ECO:0000313" key="2">
    <source>
        <dbReference type="EMBL" id="EKX40518.1"/>
    </source>
</evidence>
<dbReference type="InterPro" id="IPR026992">
    <property type="entry name" value="DIOX_N"/>
</dbReference>
<evidence type="ECO:0000259" key="1">
    <source>
        <dbReference type="Pfam" id="PF14226"/>
    </source>
</evidence>
<reference evidence="3" key="3">
    <citation type="submission" date="2016-03" db="UniProtKB">
        <authorList>
            <consortium name="EnsemblProtists"/>
        </authorList>
    </citation>
    <scope>IDENTIFICATION</scope>
</reference>
<accession>L1IW77</accession>
<proteinExistence type="predicted"/>
<dbReference type="RefSeq" id="XP_005827498.1">
    <property type="nucleotide sequence ID" value="XM_005827441.1"/>
</dbReference>
<sequence>MRRASCALRSRWGSAIGRTRANDLVSPLKRKAVARGFVGNQRRAFTPSRPAWQLDLDDLLQKNKYGASGDQHKPALDVIMDKGNHYEMLKDEVNVSPEYPYDVDVGPLICRKMNRCFLAGGELCGEYQQGNRQKGMLQDINSALNEGGFFFIFNTMITEAQLNDTYEHMAAMFKESETALGIDAPSPSGRGFSRRGIHSAEPGVIAEHLCFSFGKDHDLREPNLWPADIIRPGFKKDVSELFNELDFISDMLAK</sequence>
<reference evidence="2 4" key="1">
    <citation type="journal article" date="2012" name="Nature">
        <title>Algal genomes reveal evolutionary mosaicism and the fate of nucleomorphs.</title>
        <authorList>
            <consortium name="DOE Joint Genome Institute"/>
            <person name="Curtis B.A."/>
            <person name="Tanifuji G."/>
            <person name="Burki F."/>
            <person name="Gruber A."/>
            <person name="Irimia M."/>
            <person name="Maruyama S."/>
            <person name="Arias M.C."/>
            <person name="Ball S.G."/>
            <person name="Gile G.H."/>
            <person name="Hirakawa Y."/>
            <person name="Hopkins J.F."/>
            <person name="Kuo A."/>
            <person name="Rensing S.A."/>
            <person name="Schmutz J."/>
            <person name="Symeonidi A."/>
            <person name="Elias M."/>
            <person name="Eveleigh R.J."/>
            <person name="Herman E.K."/>
            <person name="Klute M.J."/>
            <person name="Nakayama T."/>
            <person name="Obornik M."/>
            <person name="Reyes-Prieto A."/>
            <person name="Armbrust E.V."/>
            <person name="Aves S.J."/>
            <person name="Beiko R.G."/>
            <person name="Coutinho P."/>
            <person name="Dacks J.B."/>
            <person name="Durnford D.G."/>
            <person name="Fast N.M."/>
            <person name="Green B.R."/>
            <person name="Grisdale C.J."/>
            <person name="Hempel F."/>
            <person name="Henrissat B."/>
            <person name="Hoppner M.P."/>
            <person name="Ishida K."/>
            <person name="Kim E."/>
            <person name="Koreny L."/>
            <person name="Kroth P.G."/>
            <person name="Liu Y."/>
            <person name="Malik S.B."/>
            <person name="Maier U.G."/>
            <person name="McRose D."/>
            <person name="Mock T."/>
            <person name="Neilson J.A."/>
            <person name="Onodera N.T."/>
            <person name="Poole A.M."/>
            <person name="Pritham E.J."/>
            <person name="Richards T.A."/>
            <person name="Rocap G."/>
            <person name="Roy S.W."/>
            <person name="Sarai C."/>
            <person name="Schaack S."/>
            <person name="Shirato S."/>
            <person name="Slamovits C.H."/>
            <person name="Spencer D.F."/>
            <person name="Suzuki S."/>
            <person name="Worden A.Z."/>
            <person name="Zauner S."/>
            <person name="Barry K."/>
            <person name="Bell C."/>
            <person name="Bharti A.K."/>
            <person name="Crow J.A."/>
            <person name="Grimwood J."/>
            <person name="Kramer R."/>
            <person name="Lindquist E."/>
            <person name="Lucas S."/>
            <person name="Salamov A."/>
            <person name="McFadden G.I."/>
            <person name="Lane C.E."/>
            <person name="Keeling P.J."/>
            <person name="Gray M.W."/>
            <person name="Grigoriev I.V."/>
            <person name="Archibald J.M."/>
        </authorList>
    </citation>
    <scope>NUCLEOTIDE SEQUENCE</scope>
    <source>
        <strain evidence="2 4">CCMP2712</strain>
    </source>
</reference>
<evidence type="ECO:0000313" key="3">
    <source>
        <dbReference type="EnsemblProtists" id="EKX40518"/>
    </source>
</evidence>
<dbReference type="KEGG" id="gtt:GUITHDRAFT_164618"/>
<reference evidence="4" key="2">
    <citation type="submission" date="2012-11" db="EMBL/GenBank/DDBJ databases">
        <authorList>
            <person name="Kuo A."/>
            <person name="Curtis B.A."/>
            <person name="Tanifuji G."/>
            <person name="Burki F."/>
            <person name="Gruber A."/>
            <person name="Irimia M."/>
            <person name="Maruyama S."/>
            <person name="Arias M.C."/>
            <person name="Ball S.G."/>
            <person name="Gile G.H."/>
            <person name="Hirakawa Y."/>
            <person name="Hopkins J.F."/>
            <person name="Rensing S.A."/>
            <person name="Schmutz J."/>
            <person name="Symeonidi A."/>
            <person name="Elias M."/>
            <person name="Eveleigh R.J."/>
            <person name="Herman E.K."/>
            <person name="Klute M.J."/>
            <person name="Nakayama T."/>
            <person name="Obornik M."/>
            <person name="Reyes-Prieto A."/>
            <person name="Armbrust E.V."/>
            <person name="Aves S.J."/>
            <person name="Beiko R.G."/>
            <person name="Coutinho P."/>
            <person name="Dacks J.B."/>
            <person name="Durnford D.G."/>
            <person name="Fast N.M."/>
            <person name="Green B.R."/>
            <person name="Grisdale C."/>
            <person name="Hempe F."/>
            <person name="Henrissat B."/>
            <person name="Hoppner M.P."/>
            <person name="Ishida K.-I."/>
            <person name="Kim E."/>
            <person name="Koreny L."/>
            <person name="Kroth P.G."/>
            <person name="Liu Y."/>
            <person name="Malik S.-B."/>
            <person name="Maier U.G."/>
            <person name="McRose D."/>
            <person name="Mock T."/>
            <person name="Neilson J.A."/>
            <person name="Onodera N.T."/>
            <person name="Poole A.M."/>
            <person name="Pritham E.J."/>
            <person name="Richards T.A."/>
            <person name="Rocap G."/>
            <person name="Roy S.W."/>
            <person name="Sarai C."/>
            <person name="Schaack S."/>
            <person name="Shirato S."/>
            <person name="Slamovits C.H."/>
            <person name="Spencer D.F."/>
            <person name="Suzuki S."/>
            <person name="Worden A.Z."/>
            <person name="Zauner S."/>
            <person name="Barry K."/>
            <person name="Bell C."/>
            <person name="Bharti A.K."/>
            <person name="Crow J.A."/>
            <person name="Grimwood J."/>
            <person name="Kramer R."/>
            <person name="Lindquist E."/>
            <person name="Lucas S."/>
            <person name="Salamov A."/>
            <person name="McFadden G.I."/>
            <person name="Lane C.E."/>
            <person name="Keeling P.J."/>
            <person name="Gray M.W."/>
            <person name="Grigoriev I.V."/>
            <person name="Archibald J.M."/>
        </authorList>
    </citation>
    <scope>NUCLEOTIDE SEQUENCE</scope>
    <source>
        <strain evidence="4">CCMP2712</strain>
    </source>
</reference>
<evidence type="ECO:0000313" key="4">
    <source>
        <dbReference type="Proteomes" id="UP000011087"/>
    </source>
</evidence>
<organism evidence="2">
    <name type="scientific">Guillardia theta (strain CCMP2712)</name>
    <name type="common">Cryptophyte</name>
    <dbReference type="NCBI Taxonomy" id="905079"/>
    <lineage>
        <taxon>Eukaryota</taxon>
        <taxon>Cryptophyceae</taxon>
        <taxon>Pyrenomonadales</taxon>
        <taxon>Geminigeraceae</taxon>
        <taxon>Guillardia</taxon>
    </lineage>
</organism>
<dbReference type="PaxDb" id="55529-EKX40518"/>
<dbReference type="SUPFAM" id="SSF51197">
    <property type="entry name" value="Clavaminate synthase-like"/>
    <property type="match status" value="1"/>
</dbReference>
<dbReference type="InterPro" id="IPR027443">
    <property type="entry name" value="IPNS-like_sf"/>
</dbReference>
<dbReference type="AlphaFoldDB" id="L1IW77"/>
<dbReference type="Proteomes" id="UP000011087">
    <property type="component" value="Unassembled WGS sequence"/>
</dbReference>
<dbReference type="HOGENOM" id="CLU_1096653_0_0_1"/>
<dbReference type="EMBL" id="JH993030">
    <property type="protein sequence ID" value="EKX40518.1"/>
    <property type="molecule type" value="Genomic_DNA"/>
</dbReference>
<dbReference type="EnsemblProtists" id="EKX40518">
    <property type="protein sequence ID" value="EKX40518"/>
    <property type="gene ID" value="GUITHDRAFT_164618"/>
</dbReference>
<protein>
    <recommendedName>
        <fullName evidence="1">Non-haem dioxygenase N-terminal domain-containing protein</fullName>
    </recommendedName>
</protein>
<feature type="non-terminal residue" evidence="2">
    <location>
        <position position="254"/>
    </location>
</feature>
<dbReference type="Pfam" id="PF14226">
    <property type="entry name" value="DIOX_N"/>
    <property type="match status" value="1"/>
</dbReference>
<feature type="domain" description="Non-haem dioxygenase N-terminal" evidence="1">
    <location>
        <begin position="131"/>
        <end position="227"/>
    </location>
</feature>
<name>L1IW77_GUITC</name>